<gene>
    <name evidence="2" type="ORF">BH720_15280</name>
</gene>
<dbReference type="Gene3D" id="3.50.50.60">
    <property type="entry name" value="FAD/NAD(P)-binding domain"/>
    <property type="match status" value="1"/>
</dbReference>
<dbReference type="InterPro" id="IPR036188">
    <property type="entry name" value="FAD/NAD-bd_sf"/>
</dbReference>
<dbReference type="OrthoDB" id="370110at2"/>
<evidence type="ECO:0000313" key="2">
    <source>
        <dbReference type="EMBL" id="OEJ74334.1"/>
    </source>
</evidence>
<dbReference type="PRINTS" id="PR00368">
    <property type="entry name" value="FADPNR"/>
</dbReference>
<protein>
    <submittedName>
        <fullName evidence="2">FAD-dependent oxidoreductase</fullName>
    </submittedName>
</protein>
<dbReference type="SUPFAM" id="SSF51905">
    <property type="entry name" value="FAD/NAD(P)-binding domain"/>
    <property type="match status" value="2"/>
</dbReference>
<proteinExistence type="predicted"/>
<dbReference type="STRING" id="1781255.BH720_15280"/>
<dbReference type="PANTHER" id="PTHR38663:SF1">
    <property type="entry name" value="L-ORNITHINE N(5)-MONOOXYGENASE"/>
    <property type="match status" value="1"/>
</dbReference>
<name>A0A1E5QIB4_9CYAN</name>
<dbReference type="Pfam" id="PF13454">
    <property type="entry name" value="NAD_binding_9"/>
    <property type="match status" value="1"/>
</dbReference>
<dbReference type="PRINTS" id="PR00411">
    <property type="entry name" value="PNDRDTASEI"/>
</dbReference>
<evidence type="ECO:0000259" key="1">
    <source>
        <dbReference type="Pfam" id="PF13454"/>
    </source>
</evidence>
<dbReference type="InterPro" id="IPR038732">
    <property type="entry name" value="HpyO/CreE_NAD-binding"/>
</dbReference>
<comment type="caution">
    <text evidence="2">The sequence shown here is derived from an EMBL/GenBank/DDBJ whole genome shotgun (WGS) entry which is preliminary data.</text>
</comment>
<organism evidence="2">
    <name type="scientific">Desertifilum tharense IPPAS B-1220</name>
    <dbReference type="NCBI Taxonomy" id="1781255"/>
    <lineage>
        <taxon>Bacteria</taxon>
        <taxon>Bacillati</taxon>
        <taxon>Cyanobacteriota</taxon>
        <taxon>Cyanophyceae</taxon>
        <taxon>Desertifilales</taxon>
        <taxon>Desertifilaceae</taxon>
        <taxon>Desertifilum</taxon>
    </lineage>
</organism>
<accession>A0A1E5QIB4</accession>
<dbReference type="RefSeq" id="WP_069968081.1">
    <property type="nucleotide sequence ID" value="NZ_CM124774.1"/>
</dbReference>
<feature type="domain" description="FAD-dependent urate hydroxylase HpyO/Asp monooxygenase CreE-like FAD/NAD(P)-binding" evidence="1">
    <location>
        <begin position="13"/>
        <end position="156"/>
    </location>
</feature>
<dbReference type="EMBL" id="MJGC01000067">
    <property type="protein sequence ID" value="OEJ74334.1"/>
    <property type="molecule type" value="Genomic_DNA"/>
</dbReference>
<dbReference type="AlphaFoldDB" id="A0A1E5QIB4"/>
<reference evidence="2" key="1">
    <citation type="submission" date="2016-09" db="EMBL/GenBank/DDBJ databases">
        <title>Draft genome of thermotolerant cyanobacterium Desertifilum sp. strain IPPAS B-1220.</title>
        <authorList>
            <person name="Sinetova M.A."/>
            <person name="Bolakhan K."/>
            <person name="Zayadan B.K."/>
            <person name="Mironov K.S."/>
            <person name="Ustinova V."/>
            <person name="Kupriyanova E.V."/>
            <person name="Sidorov R.A."/>
            <person name="Skrypnik A.N."/>
            <person name="Gogoleva N.E."/>
            <person name="Gogolev Y.V."/>
            <person name="Los D.A."/>
        </authorList>
    </citation>
    <scope>NUCLEOTIDE SEQUENCE [LARGE SCALE GENOMIC DNA]</scope>
    <source>
        <strain evidence="2">IPPAS B-1220</strain>
    </source>
</reference>
<sequence length="406" mass="45244">MQLSALPGTIDLAIIGAGPQALTLVTHLLQKRKNLRRRLWVFDPSGEWLSQWKRQFAAYEIPHLRSPAVHHPDPNPFALRKFAEKRPNELHPPYDLPGTQLFEDFCEEICDRLQLQERLIPEQVTRLIPQADGRFQLHFATGETRIAKRVVLATGNGEVQLPQWAESLQLCDRLCHSSQVDLRHLHLAGEKILIIGGGLTSGHLAVGAIRKGANVTLMLRRSLQEKLFDADPGWLGPKYLKSFEAELSWEERILTIQQARNGGSMTPAIATQLRRLTHADALTLAEVCQVQNAIWQGQGWQVQCDNGQMLGCDRLWLATGSSFNANTLPLLADIQKTYPTDIVQGLPILDESLRWPGCELFITGGLAALQLGPVARNLAGARMASSRIVPALIKPRTWVRPVQQSA</sequence>
<dbReference type="PANTHER" id="PTHR38663">
    <property type="match status" value="1"/>
</dbReference>